<feature type="transmembrane region" description="Helical" evidence="2">
    <location>
        <begin position="83"/>
        <end position="109"/>
    </location>
</feature>
<sequence length="159" mass="16444">MTTSTLTPDTPNVPDADTDTDTTANTTNQLPTSEQPTVQLPPAQPVAPQPVAQQPAPAQPTAQQPATPASPHYDYPPVRPTNVLGIITLVLGVLGFAIVPVITGHIALAQIKRTGDDGRGITIAGLVLGYVGLAGYVLAALFFFGALFLGFIGAVSSYR</sequence>
<proteinExistence type="predicted"/>
<feature type="transmembrane region" description="Helical" evidence="2">
    <location>
        <begin position="121"/>
        <end position="154"/>
    </location>
</feature>
<feature type="compositionally biased region" description="Low complexity" evidence="1">
    <location>
        <begin position="49"/>
        <end position="69"/>
    </location>
</feature>
<dbReference type="Proteomes" id="UP000189735">
    <property type="component" value="Unassembled WGS sequence"/>
</dbReference>
<dbReference type="EMBL" id="FUYG01000001">
    <property type="protein sequence ID" value="SKA82671.1"/>
    <property type="molecule type" value="Genomic_DNA"/>
</dbReference>
<name>A0A1T4X1D1_9MICO</name>
<protein>
    <recommendedName>
        <fullName evidence="3">DUF4190 domain-containing protein</fullName>
    </recommendedName>
</protein>
<gene>
    <name evidence="4" type="ORF">SAMN06295879_0507</name>
</gene>
<feature type="region of interest" description="Disordered" evidence="1">
    <location>
        <begin position="1"/>
        <end position="74"/>
    </location>
</feature>
<keyword evidence="2" id="KW-1133">Transmembrane helix</keyword>
<dbReference type="RefSeq" id="WP_078713232.1">
    <property type="nucleotide sequence ID" value="NZ_FUYG01000001.1"/>
</dbReference>
<feature type="domain" description="DUF4190" evidence="3">
    <location>
        <begin position="84"/>
        <end position="139"/>
    </location>
</feature>
<keyword evidence="2" id="KW-0812">Transmembrane</keyword>
<evidence type="ECO:0000259" key="3">
    <source>
        <dbReference type="Pfam" id="PF13828"/>
    </source>
</evidence>
<evidence type="ECO:0000256" key="1">
    <source>
        <dbReference type="SAM" id="MobiDB-lite"/>
    </source>
</evidence>
<dbReference type="InterPro" id="IPR025241">
    <property type="entry name" value="DUF4190"/>
</dbReference>
<dbReference type="AlphaFoldDB" id="A0A1T4X1D1"/>
<reference evidence="5" key="1">
    <citation type="submission" date="2017-02" db="EMBL/GenBank/DDBJ databases">
        <authorList>
            <person name="Varghese N."/>
            <person name="Submissions S."/>
        </authorList>
    </citation>
    <scope>NUCLEOTIDE SEQUENCE [LARGE SCALE GENOMIC DNA]</scope>
    <source>
        <strain evidence="5">VKM Ac-2052</strain>
    </source>
</reference>
<evidence type="ECO:0000256" key="2">
    <source>
        <dbReference type="SAM" id="Phobius"/>
    </source>
</evidence>
<keyword evidence="2" id="KW-0472">Membrane</keyword>
<evidence type="ECO:0000313" key="5">
    <source>
        <dbReference type="Proteomes" id="UP000189735"/>
    </source>
</evidence>
<feature type="compositionally biased region" description="Low complexity" evidence="1">
    <location>
        <begin position="7"/>
        <end position="28"/>
    </location>
</feature>
<dbReference type="Pfam" id="PF13828">
    <property type="entry name" value="DUF4190"/>
    <property type="match status" value="1"/>
</dbReference>
<evidence type="ECO:0000313" key="4">
    <source>
        <dbReference type="EMBL" id="SKA82671.1"/>
    </source>
</evidence>
<organism evidence="4 5">
    <name type="scientific">Agreia bicolorata</name>
    <dbReference type="NCBI Taxonomy" id="110935"/>
    <lineage>
        <taxon>Bacteria</taxon>
        <taxon>Bacillati</taxon>
        <taxon>Actinomycetota</taxon>
        <taxon>Actinomycetes</taxon>
        <taxon>Micrococcales</taxon>
        <taxon>Microbacteriaceae</taxon>
        <taxon>Agreia</taxon>
    </lineage>
</organism>
<accession>A0A1T4X1D1</accession>